<name>A0A833N4R3_9BACT</name>
<proteinExistence type="predicted"/>
<organism evidence="2 3">
    <name type="scientific">Fluviispira multicolorata</name>
    <dbReference type="NCBI Taxonomy" id="2654512"/>
    <lineage>
        <taxon>Bacteria</taxon>
        <taxon>Pseudomonadati</taxon>
        <taxon>Bdellovibrionota</taxon>
        <taxon>Oligoflexia</taxon>
        <taxon>Silvanigrellales</taxon>
        <taxon>Silvanigrellaceae</taxon>
        <taxon>Fluviispira</taxon>
    </lineage>
</organism>
<keyword evidence="3" id="KW-1185">Reference proteome</keyword>
<comment type="caution">
    <text evidence="2">The sequence shown here is derived from an EMBL/GenBank/DDBJ whole genome shotgun (WGS) entry which is preliminary data.</text>
</comment>
<dbReference type="Proteomes" id="UP000442694">
    <property type="component" value="Unassembled WGS sequence"/>
</dbReference>
<reference evidence="2 3" key="1">
    <citation type="submission" date="2019-10" db="EMBL/GenBank/DDBJ databases">
        <title>New genus of Silvanigrellaceae.</title>
        <authorList>
            <person name="Pitt A."/>
            <person name="Hahn M.W."/>
        </authorList>
    </citation>
    <scope>NUCLEOTIDE SEQUENCE [LARGE SCALE GENOMIC DNA]</scope>
    <source>
        <strain evidence="2 3">33A1-SZDP</strain>
    </source>
</reference>
<sequence length="70" mass="7950">MNHKKHSHKDNHEYKEGRSEGYEEGQKDLLKILDEILSTGNTDAGKIGNANNSKFVEIKKKIIELIKSAK</sequence>
<evidence type="ECO:0000313" key="3">
    <source>
        <dbReference type="Proteomes" id="UP000442694"/>
    </source>
</evidence>
<dbReference type="EMBL" id="WFLN01000009">
    <property type="protein sequence ID" value="KAB8028564.1"/>
    <property type="molecule type" value="Genomic_DNA"/>
</dbReference>
<feature type="region of interest" description="Disordered" evidence="1">
    <location>
        <begin position="1"/>
        <end position="22"/>
    </location>
</feature>
<accession>A0A833N4R3</accession>
<evidence type="ECO:0000313" key="2">
    <source>
        <dbReference type="EMBL" id="KAB8028564.1"/>
    </source>
</evidence>
<protein>
    <submittedName>
        <fullName evidence="2">Uncharacterized protein</fullName>
    </submittedName>
</protein>
<dbReference type="AlphaFoldDB" id="A0A833N4R3"/>
<gene>
    <name evidence="2" type="ORF">GCL57_12635</name>
</gene>
<feature type="compositionally biased region" description="Basic and acidic residues" evidence="1">
    <location>
        <begin position="10"/>
        <end position="22"/>
    </location>
</feature>
<evidence type="ECO:0000256" key="1">
    <source>
        <dbReference type="SAM" id="MobiDB-lite"/>
    </source>
</evidence>
<dbReference type="RefSeq" id="WP_152213715.1">
    <property type="nucleotide sequence ID" value="NZ_WFLN01000009.1"/>
</dbReference>